<keyword evidence="2 8" id="KW-0812">Transmembrane</keyword>
<evidence type="ECO:0000256" key="5">
    <source>
        <dbReference type="ARBA" id="ARBA00023098"/>
    </source>
</evidence>
<dbReference type="GO" id="GO:0005789">
    <property type="term" value="C:endoplasmic reticulum membrane"/>
    <property type="evidence" value="ECO:0007669"/>
    <property type="project" value="UniProtKB-SubCell"/>
</dbReference>
<keyword evidence="10" id="KW-1185">Reference proteome</keyword>
<evidence type="ECO:0000256" key="7">
    <source>
        <dbReference type="SAM" id="MobiDB-lite"/>
    </source>
</evidence>
<evidence type="ECO:0000313" key="10">
    <source>
        <dbReference type="Proteomes" id="UP000076837"/>
    </source>
</evidence>
<keyword evidence="6 8" id="KW-0472">Membrane</keyword>
<feature type="compositionally biased region" description="Basic and acidic residues" evidence="7">
    <location>
        <begin position="375"/>
        <end position="409"/>
    </location>
</feature>
<dbReference type="Pfam" id="PF06775">
    <property type="entry name" value="Seipin"/>
    <property type="match status" value="1"/>
</dbReference>
<gene>
    <name evidence="9" type="ORF">ST47_g6879</name>
</gene>
<comment type="subcellular location">
    <subcellularLocation>
        <location evidence="1">Endoplasmic reticulum membrane</location>
        <topology evidence="1">Multi-pass membrane protein</topology>
    </subcellularLocation>
</comment>
<reference evidence="9 10" key="1">
    <citation type="journal article" date="2016" name="Sci. Rep.">
        <title>Draft genome sequencing and secretome analysis of fungal phytopathogen Ascochyta rabiei provides insight into the necrotrophic effector repertoire.</title>
        <authorList>
            <person name="Verma S."/>
            <person name="Gazara R.K."/>
            <person name="Nizam S."/>
            <person name="Parween S."/>
            <person name="Chattopadhyay D."/>
            <person name="Verma P.K."/>
        </authorList>
    </citation>
    <scope>NUCLEOTIDE SEQUENCE [LARGE SCALE GENOMIC DNA]</scope>
    <source>
        <strain evidence="9 10">ArDII</strain>
    </source>
</reference>
<dbReference type="GO" id="GO:0140042">
    <property type="term" value="P:lipid droplet formation"/>
    <property type="evidence" value="ECO:0007669"/>
    <property type="project" value="UniProtKB-ARBA"/>
</dbReference>
<dbReference type="InterPro" id="IPR009617">
    <property type="entry name" value="Seipin"/>
</dbReference>
<dbReference type="STRING" id="5454.A0A163BU45"/>
<dbReference type="OrthoDB" id="3990054at2759"/>
<organism evidence="9 10">
    <name type="scientific">Didymella rabiei</name>
    <name type="common">Chickpea ascochyta blight fungus</name>
    <name type="synonym">Mycosphaerella rabiei</name>
    <dbReference type="NCBI Taxonomy" id="5454"/>
    <lineage>
        <taxon>Eukaryota</taxon>
        <taxon>Fungi</taxon>
        <taxon>Dikarya</taxon>
        <taxon>Ascomycota</taxon>
        <taxon>Pezizomycotina</taxon>
        <taxon>Dothideomycetes</taxon>
        <taxon>Pleosporomycetidae</taxon>
        <taxon>Pleosporales</taxon>
        <taxon>Pleosporineae</taxon>
        <taxon>Didymellaceae</taxon>
        <taxon>Ascochyta</taxon>
    </lineage>
</organism>
<evidence type="ECO:0000256" key="4">
    <source>
        <dbReference type="ARBA" id="ARBA00022989"/>
    </source>
</evidence>
<evidence type="ECO:0000256" key="6">
    <source>
        <dbReference type="ARBA" id="ARBA00023136"/>
    </source>
</evidence>
<comment type="caution">
    <text evidence="9">The sequence shown here is derived from an EMBL/GenBank/DDBJ whole genome shotgun (WGS) entry which is preliminary data.</text>
</comment>
<accession>A0A163BU45</accession>
<evidence type="ECO:0000256" key="8">
    <source>
        <dbReference type="SAM" id="Phobius"/>
    </source>
</evidence>
<feature type="compositionally biased region" description="Basic and acidic residues" evidence="7">
    <location>
        <begin position="427"/>
        <end position="447"/>
    </location>
</feature>
<evidence type="ECO:0000313" key="9">
    <source>
        <dbReference type="EMBL" id="KZM21992.1"/>
    </source>
</evidence>
<evidence type="ECO:0000256" key="3">
    <source>
        <dbReference type="ARBA" id="ARBA00022824"/>
    </source>
</evidence>
<keyword evidence="5" id="KW-0443">Lipid metabolism</keyword>
<dbReference type="PANTHER" id="PTHR21212">
    <property type="entry name" value="BERNARDINELLI-SEIP CONGENITAL LIPODYSTROPHY 2 HOMOLOG BSCL2 PROTEIN"/>
    <property type="match status" value="1"/>
</dbReference>
<feature type="transmembrane region" description="Helical" evidence="8">
    <location>
        <begin position="105"/>
        <end position="127"/>
    </location>
</feature>
<name>A0A163BU45_DIDRA</name>
<protein>
    <submittedName>
        <fullName evidence="9">Uncharacterized protein</fullName>
    </submittedName>
</protein>
<evidence type="ECO:0000256" key="2">
    <source>
        <dbReference type="ARBA" id="ARBA00022692"/>
    </source>
</evidence>
<feature type="compositionally biased region" description="Acidic residues" evidence="7">
    <location>
        <begin position="448"/>
        <end position="459"/>
    </location>
</feature>
<keyword evidence="4 8" id="KW-1133">Transmembrane helix</keyword>
<proteinExistence type="predicted"/>
<dbReference type="Proteomes" id="UP000076837">
    <property type="component" value="Unassembled WGS sequence"/>
</dbReference>
<feature type="compositionally biased region" description="Basic and acidic residues" evidence="7">
    <location>
        <begin position="483"/>
        <end position="492"/>
    </location>
</feature>
<dbReference type="AlphaFoldDB" id="A0A163BU45"/>
<evidence type="ECO:0000256" key="1">
    <source>
        <dbReference type="ARBA" id="ARBA00004477"/>
    </source>
</evidence>
<dbReference type="GO" id="GO:0006629">
    <property type="term" value="P:lipid metabolic process"/>
    <property type="evidence" value="ECO:0007669"/>
    <property type="project" value="UniProtKB-KW"/>
</dbReference>
<feature type="transmembrane region" description="Helical" evidence="8">
    <location>
        <begin position="345"/>
        <end position="371"/>
    </location>
</feature>
<dbReference type="CDD" id="cd23995">
    <property type="entry name" value="Seipin_BSCL2_like"/>
    <property type="match status" value="1"/>
</dbReference>
<dbReference type="EMBL" id="JYNV01000230">
    <property type="protein sequence ID" value="KZM21992.1"/>
    <property type="molecule type" value="Genomic_DNA"/>
</dbReference>
<sequence>MKRALRGPGRSHIVQISNAQASRSCPCSVARQDVRLAVKMAAALACYPVLKLFNTAHDMDLSTRDEVKDERDGRRSLVQNATDTLLFPLRVATSPPLLRTYLRTFLLVLASTILFAFAVVAYTSFYYSYIPVRGISIPVYLQFDHGTTPASFLGDSSRKFGLEVQKWPHGVAGVKGLVNRQKYDVLVEMVVPRSRTNLRAGNWMVELSLRGPSTSATGGIKGMLGWDDDTAAESALPDNTAAAMSKPPILAHSRRPAILTYRSWPTEHIYRLLRLPLYLSGFGTESETLHVSMLESAYFPTAVPSSLRLELRSRTPLEVYRASVHISAKLEGLRWIMYTYKLSSLIVFVALFWGTEMGVLLLTWGVATMLFGSSTKHEEQQEGHSRVKKETRDGDQARDAGTEYSDTDRTFPTLHGQQPLRYLSPDNKTKLKDEPRDQRLEDIPTRDEEADDEDDDFVLEEPVPRGLESQGAFTDSGLGTGMDSERDRERERVRRRGSVRGGVRIKDERDL</sequence>
<dbReference type="PANTHER" id="PTHR21212:SF0">
    <property type="entry name" value="SEIPIN"/>
    <property type="match status" value="1"/>
</dbReference>
<keyword evidence="3" id="KW-0256">Endoplasmic reticulum</keyword>
<feature type="region of interest" description="Disordered" evidence="7">
    <location>
        <begin position="375"/>
        <end position="511"/>
    </location>
</feature>